<dbReference type="PANTHER" id="PTHR46972:SF1">
    <property type="entry name" value="FAD DEPENDENT OXIDOREDUCTASE DOMAIN-CONTAINING PROTEIN"/>
    <property type="match status" value="1"/>
</dbReference>
<dbReference type="Proteomes" id="UP000635278">
    <property type="component" value="Unassembled WGS sequence"/>
</dbReference>
<accession>A0ABX0JSJ7</accession>
<dbReference type="Pfam" id="PF01494">
    <property type="entry name" value="FAD_binding_3"/>
    <property type="match status" value="1"/>
</dbReference>
<dbReference type="Gene3D" id="3.50.50.60">
    <property type="entry name" value="FAD/NAD(P)-binding domain"/>
    <property type="match status" value="1"/>
</dbReference>
<dbReference type="SUPFAM" id="SSF51905">
    <property type="entry name" value="FAD/NAD(P)-binding domain"/>
    <property type="match status" value="1"/>
</dbReference>
<evidence type="ECO:0000256" key="4">
    <source>
        <dbReference type="ARBA" id="ARBA00023033"/>
    </source>
</evidence>
<organism evidence="6 7">
    <name type="scientific">Acetobacter musti</name>
    <dbReference type="NCBI Taxonomy" id="864732"/>
    <lineage>
        <taxon>Bacteria</taxon>
        <taxon>Pseudomonadati</taxon>
        <taxon>Pseudomonadota</taxon>
        <taxon>Alphaproteobacteria</taxon>
        <taxon>Acetobacterales</taxon>
        <taxon>Acetobacteraceae</taxon>
        <taxon>Acetobacter</taxon>
    </lineage>
</organism>
<keyword evidence="2" id="KW-0274">FAD</keyword>
<reference evidence="6 7" key="1">
    <citation type="journal article" date="2020" name="Int. J. Syst. Evol. Microbiol.">
        <title>Novel acetic acid bacteria from cider fermentations: Acetobacter conturbans sp. nov. and Acetobacter fallax sp. nov.</title>
        <authorList>
            <person name="Sombolestani A.S."/>
            <person name="Cleenwerck I."/>
            <person name="Cnockaert M."/>
            <person name="Borremans W."/>
            <person name="Wieme A.D."/>
            <person name="De Vuyst L."/>
            <person name="Vandamme P."/>
        </authorList>
    </citation>
    <scope>NUCLEOTIDE SEQUENCE [LARGE SCALE GENOMIC DNA]</scope>
    <source>
        <strain evidence="6 7">LMG 30640</strain>
    </source>
</reference>
<dbReference type="RefSeq" id="WP_173584805.1">
    <property type="nucleotide sequence ID" value="NZ_WOTB01000035.1"/>
</dbReference>
<evidence type="ECO:0000256" key="3">
    <source>
        <dbReference type="ARBA" id="ARBA00023002"/>
    </source>
</evidence>
<name>A0ABX0JSJ7_9PROT</name>
<dbReference type="EMBL" id="WOTB01000035">
    <property type="protein sequence ID" value="NHN86461.1"/>
    <property type="molecule type" value="Genomic_DNA"/>
</dbReference>
<proteinExistence type="predicted"/>
<keyword evidence="7" id="KW-1185">Reference proteome</keyword>
<dbReference type="InterPro" id="IPR036188">
    <property type="entry name" value="FAD/NAD-bd_sf"/>
</dbReference>
<dbReference type="InterPro" id="IPR002938">
    <property type="entry name" value="FAD-bd"/>
</dbReference>
<evidence type="ECO:0000256" key="2">
    <source>
        <dbReference type="ARBA" id="ARBA00022827"/>
    </source>
</evidence>
<dbReference type="PANTHER" id="PTHR46972">
    <property type="entry name" value="MONOOXYGENASE ASQM-RELATED"/>
    <property type="match status" value="1"/>
</dbReference>
<evidence type="ECO:0000256" key="1">
    <source>
        <dbReference type="ARBA" id="ARBA00022630"/>
    </source>
</evidence>
<keyword evidence="4" id="KW-0503">Monooxygenase</keyword>
<evidence type="ECO:0000313" key="7">
    <source>
        <dbReference type="Proteomes" id="UP000635278"/>
    </source>
</evidence>
<feature type="domain" description="FAD-binding" evidence="5">
    <location>
        <begin position="6"/>
        <end position="318"/>
    </location>
</feature>
<protein>
    <submittedName>
        <fullName evidence="6">NAD(P)-binding protein</fullName>
    </submittedName>
</protein>
<dbReference type="PRINTS" id="PR00420">
    <property type="entry name" value="RNGMNOXGNASE"/>
</dbReference>
<comment type="caution">
    <text evidence="6">The sequence shown here is derived from an EMBL/GenBank/DDBJ whole genome shotgun (WGS) entry which is preliminary data.</text>
</comment>
<evidence type="ECO:0000259" key="5">
    <source>
        <dbReference type="Pfam" id="PF01494"/>
    </source>
</evidence>
<keyword evidence="3" id="KW-0560">Oxidoreductase</keyword>
<keyword evidence="1" id="KW-0285">Flavoprotein</keyword>
<gene>
    <name evidence="6" type="ORF">GOB93_17735</name>
</gene>
<evidence type="ECO:0000313" key="6">
    <source>
        <dbReference type="EMBL" id="NHN86461.1"/>
    </source>
</evidence>
<sequence>MAMNRIAIIGGGPGGLMLARLLQRYGRSPMVFERDSHADERPQGGSLDLHSRTGQYAMRRAGLESRFAAAARPENQGDRLYDADGTLLFDRDEPTDDRPEIDRTALRKILLESLLPDTIRWGCRVAGITPDDDGFVLAGDGWTERFDVVIGADGAWSSVRPLLSDARPAYEGVTLVEFGFDVARHPAIDRLTGSGKMFAVGYNRAVITQRNGFGHIRGYVGLRLAEATAREWQASSPERLRQALRASFTGWAPMLREVIETGDVIDVRPLYALPVGHQWQSRAGLTLLGDAAHLMSPFSGEGVNLALADAVDLAEALTSNDGWTSVTLYEGAIFGRAATAAKGAAQGLNGAFSPEGVAPVLKHYRTRVTDA</sequence>